<name>A0A813QRP3_9BILA</name>
<dbReference type="Proteomes" id="UP000663879">
    <property type="component" value="Unassembled WGS sequence"/>
</dbReference>
<dbReference type="OrthoDB" id="10373748at2759"/>
<dbReference type="InterPro" id="IPR016024">
    <property type="entry name" value="ARM-type_fold"/>
</dbReference>
<comment type="caution">
    <text evidence="1">The sequence shown here is derived from an EMBL/GenBank/DDBJ whole genome shotgun (WGS) entry which is preliminary data.</text>
</comment>
<accession>A0A813QRP3</accession>
<dbReference type="SUPFAM" id="SSF48371">
    <property type="entry name" value="ARM repeat"/>
    <property type="match status" value="1"/>
</dbReference>
<keyword evidence="2" id="KW-1185">Reference proteome</keyword>
<dbReference type="AlphaFoldDB" id="A0A813QRP3"/>
<proteinExistence type="predicted"/>
<evidence type="ECO:0008006" key="3">
    <source>
        <dbReference type="Google" id="ProtNLM"/>
    </source>
</evidence>
<evidence type="ECO:0000313" key="2">
    <source>
        <dbReference type="Proteomes" id="UP000663879"/>
    </source>
</evidence>
<dbReference type="EMBL" id="CAJNOC010000516">
    <property type="protein sequence ID" value="CAF0771048.1"/>
    <property type="molecule type" value="Genomic_DNA"/>
</dbReference>
<gene>
    <name evidence="1" type="ORF">OXX778_LOCUS4953</name>
</gene>
<evidence type="ECO:0000313" key="1">
    <source>
        <dbReference type="EMBL" id="CAF0771048.1"/>
    </source>
</evidence>
<organism evidence="1 2">
    <name type="scientific">Brachionus calyciflorus</name>
    <dbReference type="NCBI Taxonomy" id="104777"/>
    <lineage>
        <taxon>Eukaryota</taxon>
        <taxon>Metazoa</taxon>
        <taxon>Spiralia</taxon>
        <taxon>Gnathifera</taxon>
        <taxon>Rotifera</taxon>
        <taxon>Eurotatoria</taxon>
        <taxon>Monogononta</taxon>
        <taxon>Pseudotrocha</taxon>
        <taxon>Ploima</taxon>
        <taxon>Brachionidae</taxon>
        <taxon>Brachionus</taxon>
    </lineage>
</organism>
<protein>
    <recommendedName>
        <fullName evidence="3">Ataxin-10 domain-containing protein</fullName>
    </recommendedName>
</protein>
<sequence length="465" mass="55113">MNKFLKINKAPVIPELKSETESDLKDEYTIFIEQINFLIYLKNPWKLINNCPSETFNCLNRLNEINFKNTNTFDYLTEEKKNDLIEILIDYVKYMNENLHELFQKSGTKSTSSKHSEKQVIYDGLLQTKFEILYKFSLIMWTWADKSVDFCIKIHEWKFIRVIFKFLNDSNFVSAILSRLTSNDLYLKLALTYKSFVGLVHNLSKYEHLYPDQWKDTNCFNCLLKLTNDFNNLQFLEIRILAYFALINLVDNKLQNLDKLLELKLVVEEVMYLVNKCSTKIVLEEAGLRKVYKIENEGLKEIAVISSKEILWRLTELLNFLMRVVDLNDKFKYDIYEGLNGKCYFSRVLFHGNLFEKEYVLKLLWKLCMDKFVANLVRNDLGLYSFILGLSKNQFNKNKSLLKYSNYILFLLNSNNSLMTNHSDKFLRNNSFSVKNCYGNNLFNNSGYHHNQIKNKIFTEEDTTF</sequence>
<reference evidence="1" key="1">
    <citation type="submission" date="2021-02" db="EMBL/GenBank/DDBJ databases">
        <authorList>
            <person name="Nowell W R."/>
        </authorList>
    </citation>
    <scope>NUCLEOTIDE SEQUENCE</scope>
    <source>
        <strain evidence="1">Ploen Becks lab</strain>
    </source>
</reference>